<gene>
    <name evidence="4" type="ORF">TIFTF001_007438</name>
</gene>
<dbReference type="InterPro" id="IPR003245">
    <property type="entry name" value="Phytocyanin_dom"/>
</dbReference>
<dbReference type="PROSITE" id="PS51485">
    <property type="entry name" value="PHYTOCYANIN"/>
    <property type="match status" value="1"/>
</dbReference>
<feature type="domain" description="Phytocyanin" evidence="3">
    <location>
        <begin position="30"/>
        <end position="130"/>
    </location>
</feature>
<keyword evidence="5" id="KW-1185">Reference proteome</keyword>
<dbReference type="GO" id="GO:0009055">
    <property type="term" value="F:electron transfer activity"/>
    <property type="evidence" value="ECO:0007669"/>
    <property type="project" value="InterPro"/>
</dbReference>
<dbReference type="PANTHER" id="PTHR33021:SF179">
    <property type="entry name" value="OS09G0541100 PROTEIN"/>
    <property type="match status" value="1"/>
</dbReference>
<feature type="compositionally biased region" description="Polar residues" evidence="1">
    <location>
        <begin position="132"/>
        <end position="149"/>
    </location>
</feature>
<feature type="transmembrane region" description="Helical" evidence="2">
    <location>
        <begin position="6"/>
        <end position="24"/>
    </location>
</feature>
<dbReference type="InterPro" id="IPR039391">
    <property type="entry name" value="Phytocyanin-like"/>
</dbReference>
<dbReference type="PANTHER" id="PTHR33021">
    <property type="entry name" value="BLUE COPPER PROTEIN"/>
    <property type="match status" value="1"/>
</dbReference>
<evidence type="ECO:0000313" key="5">
    <source>
        <dbReference type="Proteomes" id="UP001187192"/>
    </source>
</evidence>
<protein>
    <recommendedName>
        <fullName evidence="3">Phytocyanin domain-containing protein</fullName>
    </recommendedName>
</protein>
<accession>A0AA88A300</accession>
<dbReference type="EMBL" id="BTGU01000007">
    <property type="protein sequence ID" value="GMN38203.1"/>
    <property type="molecule type" value="Genomic_DNA"/>
</dbReference>
<dbReference type="GO" id="GO:0005886">
    <property type="term" value="C:plasma membrane"/>
    <property type="evidence" value="ECO:0007669"/>
    <property type="project" value="TreeGrafter"/>
</dbReference>
<keyword evidence="2" id="KW-0812">Transmembrane</keyword>
<evidence type="ECO:0000313" key="4">
    <source>
        <dbReference type="EMBL" id="GMN38203.1"/>
    </source>
</evidence>
<keyword evidence="2" id="KW-0472">Membrane</keyword>
<evidence type="ECO:0000259" key="3">
    <source>
        <dbReference type="PROSITE" id="PS51485"/>
    </source>
</evidence>
<keyword evidence="2" id="KW-1133">Transmembrane helix</keyword>
<dbReference type="InterPro" id="IPR008972">
    <property type="entry name" value="Cupredoxin"/>
</dbReference>
<dbReference type="CDD" id="cd04216">
    <property type="entry name" value="Phytocyanin"/>
    <property type="match status" value="1"/>
</dbReference>
<reference evidence="4" key="1">
    <citation type="submission" date="2023-07" db="EMBL/GenBank/DDBJ databases">
        <title>draft genome sequence of fig (Ficus carica).</title>
        <authorList>
            <person name="Takahashi T."/>
            <person name="Nishimura K."/>
        </authorList>
    </citation>
    <scope>NUCLEOTIDE SEQUENCE</scope>
</reference>
<dbReference type="Proteomes" id="UP001187192">
    <property type="component" value="Unassembled WGS sequence"/>
</dbReference>
<dbReference type="SUPFAM" id="SSF49503">
    <property type="entry name" value="Cupredoxins"/>
    <property type="match status" value="1"/>
</dbReference>
<dbReference type="FunFam" id="2.60.40.420:FF:000074">
    <property type="entry name" value="Blue copper binding protein-like"/>
    <property type="match status" value="1"/>
</dbReference>
<name>A0AA88A300_FICCA</name>
<feature type="region of interest" description="Disordered" evidence="1">
    <location>
        <begin position="131"/>
        <end position="163"/>
    </location>
</feature>
<comment type="caution">
    <text evidence="4">The sequence shown here is derived from an EMBL/GenBank/DDBJ whole genome shotgun (WGS) entry which is preliminary data.</text>
</comment>
<dbReference type="Pfam" id="PF02298">
    <property type="entry name" value="Cu_bind_like"/>
    <property type="match status" value="1"/>
</dbReference>
<dbReference type="Gene3D" id="2.60.40.420">
    <property type="entry name" value="Cupredoxins - blue copper proteins"/>
    <property type="match status" value="1"/>
</dbReference>
<dbReference type="AlphaFoldDB" id="A0AA88A300"/>
<evidence type="ECO:0000256" key="1">
    <source>
        <dbReference type="SAM" id="MobiDB-lite"/>
    </source>
</evidence>
<organism evidence="4 5">
    <name type="scientific">Ficus carica</name>
    <name type="common">Common fig</name>
    <dbReference type="NCBI Taxonomy" id="3494"/>
    <lineage>
        <taxon>Eukaryota</taxon>
        <taxon>Viridiplantae</taxon>
        <taxon>Streptophyta</taxon>
        <taxon>Embryophyta</taxon>
        <taxon>Tracheophyta</taxon>
        <taxon>Spermatophyta</taxon>
        <taxon>Magnoliopsida</taxon>
        <taxon>eudicotyledons</taxon>
        <taxon>Gunneridae</taxon>
        <taxon>Pentapetalae</taxon>
        <taxon>rosids</taxon>
        <taxon>fabids</taxon>
        <taxon>Rosales</taxon>
        <taxon>Moraceae</taxon>
        <taxon>Ficeae</taxon>
        <taxon>Ficus</taxon>
    </lineage>
</organism>
<sequence length="188" mass="21202">MREGKFFNQLGILLILTVFTLFLVNKAISKEYTVGDDEEWNSQANFLSWSEKYNFTVGDVLVFKYVKGQHNVYEVVEGTFRSCDANSGVLAKYESGDDRVELTEAKKYWFLCNIEGHCLGGMRFSIDVKQASAPSDNTDPKNVSPSSQPHEFPAAPPPTSSSRGTLLSESWKTWICIMAFGMFFSLYN</sequence>
<proteinExistence type="predicted"/>
<evidence type="ECO:0000256" key="2">
    <source>
        <dbReference type="SAM" id="Phobius"/>
    </source>
</evidence>